<dbReference type="Proteomes" id="UP001443914">
    <property type="component" value="Unassembled WGS sequence"/>
</dbReference>
<name>A0AAW1M2B8_SAPOF</name>
<evidence type="ECO:0000313" key="2">
    <source>
        <dbReference type="Proteomes" id="UP001443914"/>
    </source>
</evidence>
<proteinExistence type="predicted"/>
<protein>
    <submittedName>
        <fullName evidence="1">Uncharacterized protein</fullName>
    </submittedName>
</protein>
<evidence type="ECO:0000313" key="1">
    <source>
        <dbReference type="EMBL" id="KAK9740451.1"/>
    </source>
</evidence>
<organism evidence="1 2">
    <name type="scientific">Saponaria officinalis</name>
    <name type="common">Common soapwort</name>
    <name type="synonym">Lychnis saponaria</name>
    <dbReference type="NCBI Taxonomy" id="3572"/>
    <lineage>
        <taxon>Eukaryota</taxon>
        <taxon>Viridiplantae</taxon>
        <taxon>Streptophyta</taxon>
        <taxon>Embryophyta</taxon>
        <taxon>Tracheophyta</taxon>
        <taxon>Spermatophyta</taxon>
        <taxon>Magnoliopsida</taxon>
        <taxon>eudicotyledons</taxon>
        <taxon>Gunneridae</taxon>
        <taxon>Pentapetalae</taxon>
        <taxon>Caryophyllales</taxon>
        <taxon>Caryophyllaceae</taxon>
        <taxon>Caryophylleae</taxon>
        <taxon>Saponaria</taxon>
    </lineage>
</organism>
<gene>
    <name evidence="1" type="ORF">RND81_03G036300</name>
</gene>
<dbReference type="AlphaFoldDB" id="A0AAW1M2B8"/>
<reference evidence="1" key="1">
    <citation type="submission" date="2024-03" db="EMBL/GenBank/DDBJ databases">
        <title>WGS assembly of Saponaria officinalis var. Norfolk2.</title>
        <authorList>
            <person name="Jenkins J."/>
            <person name="Shu S."/>
            <person name="Grimwood J."/>
            <person name="Barry K."/>
            <person name="Goodstein D."/>
            <person name="Schmutz J."/>
            <person name="Leebens-Mack J."/>
            <person name="Osbourn A."/>
        </authorList>
    </citation>
    <scope>NUCLEOTIDE SEQUENCE [LARGE SCALE GENOMIC DNA]</scope>
    <source>
        <strain evidence="1">JIC</strain>
    </source>
</reference>
<comment type="caution">
    <text evidence="1">The sequence shown here is derived from an EMBL/GenBank/DDBJ whole genome shotgun (WGS) entry which is preliminary data.</text>
</comment>
<keyword evidence="2" id="KW-1185">Reference proteome</keyword>
<sequence>MDKFLFLGTHTAFVTPKRIMKYMSYRDIIFNSLSSFLPRRQRFTLVESMIHSIRIDMRVQLHCIVRICVVYLKEVDLLTPLIEGLVPTVHHGRRDSLSRDH</sequence>
<accession>A0AAW1M2B8</accession>
<dbReference type="EMBL" id="JBDFQZ010000003">
    <property type="protein sequence ID" value="KAK9740451.1"/>
    <property type="molecule type" value="Genomic_DNA"/>
</dbReference>